<dbReference type="Pfam" id="PF04578">
    <property type="entry name" value="DUF594"/>
    <property type="match status" value="1"/>
</dbReference>
<sequence>MAGYGQKVVQLWNDWQLTAAVLFSISLHLLLLCTGGLRRRSRPRSWSKKYYWVLYIGSRWIAPYALGILSRASKGSPDADIQAFWAAFLLFHLGGVDDFTALSLEDNKLWDRRALELTIHAVITGYVFFRYFLDPSFGRFIVPFVLIYLAGAVKYAEQVFALRRATMKKLIQSVLGNPDAGPDYDDFMDRVDGILRSGVLPSFTISSDNVDRPNAGPSTSNADAPVAMEVGYKQLQTPKQAMEIIRSAHSLFKKFKVLFADGIFSFKDRQDGQAKFSGSDAHRAFKIIEVELSFVYDRLYTKASVSPTKVGLPIRVASLILSLAGSLYASFAIWRSSQYKLRHRCVTYTLLAEAVLTDVVALAARLFSVWSLLESEWLMKRCCGCCLGRLTAASAVDELELWDGFQRHFERRSLMDQIRSGSFWKYYKKTRHVPVSEQLKKFIFEEIKDKERLFVGTAKNGETFPDPDYSYRGDRALGNKEVHLRWSIQKKEFDESLLIWHIATDLLFRVENSPGLDPETRKFMDMGSQLSDYLFYIMVVHPLMLSSSTTLATKRCKDTIAEARRHFLKKHAAARTWSWYSKKKEDATSPNAADGGDKAVTEKNAHESLLRVVQDTPLQASVVKGDKSKSVLWDGCFLAEELKRIMGDPKTRWEAMCKVWVEMLCYAAVHCGGYQHAERLKEGGELITFVCLLMTHLGMGKHYRTEVGDAYPYLSRYSAAHK</sequence>
<reference evidence="3" key="1">
    <citation type="submission" date="2020-10" db="EMBL/GenBank/DDBJ databases">
        <authorList>
            <person name="Han B."/>
            <person name="Lu T."/>
            <person name="Zhao Q."/>
            <person name="Huang X."/>
            <person name="Zhao Y."/>
        </authorList>
    </citation>
    <scope>NUCLEOTIDE SEQUENCE</scope>
</reference>
<keyword evidence="1" id="KW-0812">Transmembrane</keyword>
<keyword evidence="1" id="KW-1133">Transmembrane helix</keyword>
<feature type="transmembrane region" description="Helical" evidence="1">
    <location>
        <begin position="312"/>
        <end position="334"/>
    </location>
</feature>
<accession>A0A811S3D8</accession>
<organism evidence="3 4">
    <name type="scientific">Miscanthus lutarioriparius</name>
    <dbReference type="NCBI Taxonomy" id="422564"/>
    <lineage>
        <taxon>Eukaryota</taxon>
        <taxon>Viridiplantae</taxon>
        <taxon>Streptophyta</taxon>
        <taxon>Embryophyta</taxon>
        <taxon>Tracheophyta</taxon>
        <taxon>Spermatophyta</taxon>
        <taxon>Magnoliopsida</taxon>
        <taxon>Liliopsida</taxon>
        <taxon>Poales</taxon>
        <taxon>Poaceae</taxon>
        <taxon>PACMAD clade</taxon>
        <taxon>Panicoideae</taxon>
        <taxon>Andropogonodae</taxon>
        <taxon>Andropogoneae</taxon>
        <taxon>Saccharinae</taxon>
        <taxon>Miscanthus</taxon>
    </lineage>
</organism>
<dbReference type="EMBL" id="CAJGYO010000018">
    <property type="protein sequence ID" value="CAD6335488.1"/>
    <property type="molecule type" value="Genomic_DNA"/>
</dbReference>
<dbReference type="AlphaFoldDB" id="A0A811S3D8"/>
<dbReference type="InterPro" id="IPR007658">
    <property type="entry name" value="DUF594"/>
</dbReference>
<feature type="transmembrane region" description="Helical" evidence="1">
    <location>
        <begin position="114"/>
        <end position="133"/>
    </location>
</feature>
<evidence type="ECO:0000256" key="1">
    <source>
        <dbReference type="SAM" id="Phobius"/>
    </source>
</evidence>
<feature type="domain" description="DUF4220" evidence="2">
    <location>
        <begin position="52"/>
        <end position="383"/>
    </location>
</feature>
<protein>
    <recommendedName>
        <fullName evidence="2">DUF4220 domain-containing protein</fullName>
    </recommendedName>
</protein>
<keyword evidence="4" id="KW-1185">Reference proteome</keyword>
<evidence type="ECO:0000313" key="4">
    <source>
        <dbReference type="Proteomes" id="UP000604825"/>
    </source>
</evidence>
<name>A0A811S3D8_9POAL</name>
<dbReference type="Pfam" id="PF13968">
    <property type="entry name" value="DUF4220"/>
    <property type="match status" value="1"/>
</dbReference>
<dbReference type="PANTHER" id="PTHR31325">
    <property type="entry name" value="OS01G0798800 PROTEIN-RELATED"/>
    <property type="match status" value="1"/>
</dbReference>
<feature type="transmembrane region" description="Helical" evidence="1">
    <location>
        <begin position="81"/>
        <end position="102"/>
    </location>
</feature>
<dbReference type="InterPro" id="IPR025315">
    <property type="entry name" value="DUF4220"/>
</dbReference>
<dbReference type="Proteomes" id="UP000604825">
    <property type="component" value="Unassembled WGS sequence"/>
</dbReference>
<proteinExistence type="predicted"/>
<dbReference type="OrthoDB" id="689263at2759"/>
<evidence type="ECO:0000313" key="3">
    <source>
        <dbReference type="EMBL" id="CAD6335488.1"/>
    </source>
</evidence>
<evidence type="ECO:0000259" key="2">
    <source>
        <dbReference type="Pfam" id="PF13968"/>
    </source>
</evidence>
<feature type="transmembrane region" description="Helical" evidence="1">
    <location>
        <begin position="50"/>
        <end position="69"/>
    </location>
</feature>
<feature type="transmembrane region" description="Helical" evidence="1">
    <location>
        <begin position="139"/>
        <end position="162"/>
    </location>
</feature>
<keyword evidence="1" id="KW-0472">Membrane</keyword>
<comment type="caution">
    <text evidence="3">The sequence shown here is derived from an EMBL/GenBank/DDBJ whole genome shotgun (WGS) entry which is preliminary data.</text>
</comment>
<gene>
    <name evidence="3" type="ORF">NCGR_LOCUS59586</name>
</gene>
<feature type="transmembrane region" description="Helical" evidence="1">
    <location>
        <begin position="15"/>
        <end position="38"/>
    </location>
</feature>